<evidence type="ECO:0000313" key="4">
    <source>
        <dbReference type="EMBL" id="MFD1051689.1"/>
    </source>
</evidence>
<name>A0ABW3MQ37_9PSEU</name>
<dbReference type="PANTHER" id="PTHR43877">
    <property type="entry name" value="AMINOALKYLPHOSPHONATE N-ACETYLTRANSFERASE-RELATED-RELATED"/>
    <property type="match status" value="1"/>
</dbReference>
<feature type="domain" description="N-acetyltransferase" evidence="3">
    <location>
        <begin position="1"/>
        <end position="137"/>
    </location>
</feature>
<dbReference type="EMBL" id="JBHTIS010003791">
    <property type="protein sequence ID" value="MFD1051689.1"/>
    <property type="molecule type" value="Genomic_DNA"/>
</dbReference>
<dbReference type="Gene3D" id="3.40.630.30">
    <property type="match status" value="1"/>
</dbReference>
<dbReference type="PANTHER" id="PTHR43877:SF1">
    <property type="entry name" value="ACETYLTRANSFERASE"/>
    <property type="match status" value="1"/>
</dbReference>
<dbReference type="Pfam" id="PF00583">
    <property type="entry name" value="Acetyltransf_1"/>
    <property type="match status" value="1"/>
</dbReference>
<evidence type="ECO:0000259" key="3">
    <source>
        <dbReference type="PROSITE" id="PS51186"/>
    </source>
</evidence>
<dbReference type="SUPFAM" id="SSF55729">
    <property type="entry name" value="Acyl-CoA N-acyltransferases (Nat)"/>
    <property type="match status" value="1"/>
</dbReference>
<proteinExistence type="predicted"/>
<evidence type="ECO:0000256" key="2">
    <source>
        <dbReference type="ARBA" id="ARBA00023315"/>
    </source>
</evidence>
<accession>A0ABW3MQ37</accession>
<evidence type="ECO:0000313" key="5">
    <source>
        <dbReference type="Proteomes" id="UP001597045"/>
    </source>
</evidence>
<keyword evidence="1 4" id="KW-0808">Transferase</keyword>
<reference evidence="5" key="1">
    <citation type="journal article" date="2019" name="Int. J. Syst. Evol. Microbiol.">
        <title>The Global Catalogue of Microorganisms (GCM) 10K type strain sequencing project: providing services to taxonomists for standard genome sequencing and annotation.</title>
        <authorList>
            <consortium name="The Broad Institute Genomics Platform"/>
            <consortium name="The Broad Institute Genome Sequencing Center for Infectious Disease"/>
            <person name="Wu L."/>
            <person name="Ma J."/>
        </authorList>
    </citation>
    <scope>NUCLEOTIDE SEQUENCE [LARGE SCALE GENOMIC DNA]</scope>
    <source>
        <strain evidence="5">JCM 31486</strain>
    </source>
</reference>
<organism evidence="4 5">
    <name type="scientific">Kibdelosporangium lantanae</name>
    <dbReference type="NCBI Taxonomy" id="1497396"/>
    <lineage>
        <taxon>Bacteria</taxon>
        <taxon>Bacillati</taxon>
        <taxon>Actinomycetota</taxon>
        <taxon>Actinomycetes</taxon>
        <taxon>Pseudonocardiales</taxon>
        <taxon>Pseudonocardiaceae</taxon>
        <taxon>Kibdelosporangium</taxon>
    </lineage>
</organism>
<dbReference type="EC" id="2.3.-.-" evidence="4"/>
<protein>
    <submittedName>
        <fullName evidence="4">GNAT family N-acetyltransferase</fullName>
        <ecNumber evidence="4">2.3.-.-</ecNumber>
    </submittedName>
</protein>
<dbReference type="InterPro" id="IPR050832">
    <property type="entry name" value="Bact_Acetyltransf"/>
</dbReference>
<dbReference type="InterPro" id="IPR000182">
    <property type="entry name" value="GNAT_dom"/>
</dbReference>
<dbReference type="GO" id="GO:0016746">
    <property type="term" value="F:acyltransferase activity"/>
    <property type="evidence" value="ECO:0007669"/>
    <property type="project" value="UniProtKB-KW"/>
</dbReference>
<comment type="caution">
    <text evidence="4">The sequence shown here is derived from an EMBL/GenBank/DDBJ whole genome shotgun (WGS) entry which is preliminary data.</text>
</comment>
<keyword evidence="5" id="KW-1185">Reference proteome</keyword>
<keyword evidence="2 4" id="KW-0012">Acyltransferase</keyword>
<feature type="non-terminal residue" evidence="4">
    <location>
        <position position="196"/>
    </location>
</feature>
<dbReference type="Proteomes" id="UP001597045">
    <property type="component" value="Unassembled WGS sequence"/>
</dbReference>
<evidence type="ECO:0000256" key="1">
    <source>
        <dbReference type="ARBA" id="ARBA00022679"/>
    </source>
</evidence>
<sequence>MSALVMRSKAYWGYDDAFLASCADELRLRPDDVEPRRTTVLEQGGTVLGVSTLEGVAPDGVLGLLFVAPEAIRNGIGRTLYEHTLAEAERLGFTRVTIESDYNAVGFYLAMGARRLHDNVLLAAWPEPAWSDAWSRGGTTVHVGNVAEFNGQFSGDVRGPDHYSCLAAFTGPRPEMIVLPQQVDPWWVEHVTSALG</sequence>
<dbReference type="InterPro" id="IPR016181">
    <property type="entry name" value="Acyl_CoA_acyltransferase"/>
</dbReference>
<gene>
    <name evidence="4" type="ORF">ACFQ1S_42115</name>
</gene>
<dbReference type="PROSITE" id="PS51186">
    <property type="entry name" value="GNAT"/>
    <property type="match status" value="1"/>
</dbReference>
<dbReference type="CDD" id="cd04301">
    <property type="entry name" value="NAT_SF"/>
    <property type="match status" value="1"/>
</dbReference>